<name>A0A0Z8EXI0_STRSU</name>
<evidence type="ECO:0000259" key="6">
    <source>
        <dbReference type="Pfam" id="PF13632"/>
    </source>
</evidence>
<sequence>MTWLSIFLTISRFLFLTYLVLYASFLLLSVVTGGIHLHERYRKRRRKLEECEGNYPPISILVPAYNEEVTIISTIESLLKLDYPVYEIIVLDDGSKDQTAQLVRDYFQMKDSQRKIDYKLSCRPYHRISEQEFGSVCLTLIEKENGGKGDVLNLGINAAKHEYFLCIDADSMLQRNSLKNLVRPMQKWENVISVGGVVQVSQGVRITDGEVSNYQLPWSVLPCLQAIEYDCSFLGSRILLDYLQSNLIISGAFGLFYKEYVIAVGGYDRQTLGEDMELVMKLHYFCRNNNIPYRICYETSAICWSQAPSSIGDLCKQRRRWFLGLYQCLKKYRKMLSRVRFGAVGYFSYAYYMLFEFLAPFIETFGCFVILLSLIYHQLNISFFISLFFLYSAFCSLITFASFLQRVYSQDLFIGPMDLCKAFLATLFRYFFLHWVLNIVRLTSFIGYKKRKREWGEIKRVKQFV</sequence>
<dbReference type="AlphaFoldDB" id="A0A0Z8EXI0"/>
<feature type="transmembrane region" description="Helical" evidence="4">
    <location>
        <begin position="13"/>
        <end position="37"/>
    </location>
</feature>
<dbReference type="Proteomes" id="UP000074664">
    <property type="component" value="Unassembled WGS sequence"/>
</dbReference>
<keyword evidence="3 7" id="KW-0808">Transferase</keyword>
<comment type="caution">
    <text evidence="7">The sequence shown here is derived from an EMBL/GenBank/DDBJ whole genome shotgun (WGS) entry which is preliminary data.</text>
</comment>
<gene>
    <name evidence="7" type="primary">icaA</name>
    <name evidence="7" type="ORF">ERS132392_02061</name>
    <name evidence="8" type="ORF">ERS132521_01381</name>
</gene>
<dbReference type="GO" id="GO:0016757">
    <property type="term" value="F:glycosyltransferase activity"/>
    <property type="evidence" value="ECO:0007669"/>
    <property type="project" value="UniProtKB-KW"/>
</dbReference>
<feature type="transmembrane region" description="Helical" evidence="4">
    <location>
        <begin position="358"/>
        <end position="376"/>
    </location>
</feature>
<evidence type="ECO:0000259" key="5">
    <source>
        <dbReference type="Pfam" id="PF00535"/>
    </source>
</evidence>
<evidence type="ECO:0000256" key="4">
    <source>
        <dbReference type="SAM" id="Phobius"/>
    </source>
</evidence>
<evidence type="ECO:0000313" key="7">
    <source>
        <dbReference type="EMBL" id="CYU85911.1"/>
    </source>
</evidence>
<evidence type="ECO:0000256" key="1">
    <source>
        <dbReference type="ARBA" id="ARBA00006739"/>
    </source>
</evidence>
<organism evidence="7 10">
    <name type="scientific">Streptococcus suis</name>
    <dbReference type="NCBI Taxonomy" id="1307"/>
    <lineage>
        <taxon>Bacteria</taxon>
        <taxon>Bacillati</taxon>
        <taxon>Bacillota</taxon>
        <taxon>Bacilli</taxon>
        <taxon>Lactobacillales</taxon>
        <taxon>Streptococcaceae</taxon>
        <taxon>Streptococcus</taxon>
    </lineage>
</organism>
<accession>A0A0Z8EXI0</accession>
<feature type="transmembrane region" description="Helical" evidence="4">
    <location>
        <begin position="423"/>
        <end position="443"/>
    </location>
</feature>
<reference evidence="9 10" key="1">
    <citation type="submission" date="2016-02" db="EMBL/GenBank/DDBJ databases">
        <authorList>
            <consortium name="Pathogen Informatics"/>
        </authorList>
    </citation>
    <scope>NUCLEOTIDE SEQUENCE [LARGE SCALE GENOMIC DNA]</scope>
    <source>
        <strain evidence="7 10">LSS30</strain>
        <strain evidence="8 9">SS975</strain>
    </source>
</reference>
<keyword evidence="2 7" id="KW-0328">Glycosyltransferase</keyword>
<dbReference type="SUPFAM" id="SSF53448">
    <property type="entry name" value="Nucleotide-diphospho-sugar transferases"/>
    <property type="match status" value="1"/>
</dbReference>
<dbReference type="InterPro" id="IPR029044">
    <property type="entry name" value="Nucleotide-diphossugar_trans"/>
</dbReference>
<feature type="transmembrane region" description="Helical" evidence="4">
    <location>
        <begin position="335"/>
        <end position="352"/>
    </location>
</feature>
<dbReference type="Gene3D" id="3.90.550.10">
    <property type="entry name" value="Spore Coat Polysaccharide Biosynthesis Protein SpsA, Chain A"/>
    <property type="match status" value="1"/>
</dbReference>
<evidence type="ECO:0000313" key="8">
    <source>
        <dbReference type="EMBL" id="CYX55867.1"/>
    </source>
</evidence>
<feature type="transmembrane region" description="Helical" evidence="4">
    <location>
        <begin position="383"/>
        <end position="403"/>
    </location>
</feature>
<dbReference type="InterPro" id="IPR001173">
    <property type="entry name" value="Glyco_trans_2-like"/>
</dbReference>
<protein>
    <submittedName>
        <fullName evidence="7">Glycosyl transferase family protein</fullName>
        <ecNumber evidence="7">2.4.1.-</ecNumber>
    </submittedName>
</protein>
<keyword evidence="4" id="KW-0472">Membrane</keyword>
<dbReference type="Pfam" id="PF00535">
    <property type="entry name" value="Glycos_transf_2"/>
    <property type="match status" value="1"/>
</dbReference>
<dbReference type="Proteomes" id="UP000072353">
    <property type="component" value="Unassembled WGS sequence"/>
</dbReference>
<comment type="similarity">
    <text evidence="1">Belongs to the glycosyltransferase 2 family.</text>
</comment>
<dbReference type="EMBL" id="FILL01000011">
    <property type="protein sequence ID" value="CYX55867.1"/>
    <property type="molecule type" value="Genomic_DNA"/>
</dbReference>
<evidence type="ECO:0000313" key="9">
    <source>
        <dbReference type="Proteomes" id="UP000072353"/>
    </source>
</evidence>
<dbReference type="Pfam" id="PF13632">
    <property type="entry name" value="Glyco_trans_2_3"/>
    <property type="match status" value="1"/>
</dbReference>
<dbReference type="PANTHER" id="PTHR43630">
    <property type="entry name" value="POLY-BETA-1,6-N-ACETYL-D-GLUCOSAMINE SYNTHASE"/>
    <property type="match status" value="1"/>
</dbReference>
<dbReference type="RefSeq" id="WP_044679995.1">
    <property type="nucleotide sequence ID" value="NZ_CEDH01000007.1"/>
</dbReference>
<evidence type="ECO:0000256" key="3">
    <source>
        <dbReference type="ARBA" id="ARBA00022679"/>
    </source>
</evidence>
<dbReference type="EMBL" id="FIGH01000012">
    <property type="protein sequence ID" value="CYU85911.1"/>
    <property type="molecule type" value="Genomic_DNA"/>
</dbReference>
<dbReference type="PANTHER" id="PTHR43630:SF1">
    <property type="entry name" value="POLY-BETA-1,6-N-ACETYL-D-GLUCOSAMINE SYNTHASE"/>
    <property type="match status" value="1"/>
</dbReference>
<keyword evidence="4" id="KW-1133">Transmembrane helix</keyword>
<evidence type="ECO:0000256" key="2">
    <source>
        <dbReference type="ARBA" id="ARBA00022676"/>
    </source>
</evidence>
<feature type="domain" description="Glycosyltransferase 2-like" evidence="6">
    <location>
        <begin position="163"/>
        <end position="391"/>
    </location>
</feature>
<keyword evidence="4" id="KW-0812">Transmembrane</keyword>
<feature type="domain" description="Glycosyltransferase 2-like" evidence="5">
    <location>
        <begin position="59"/>
        <end position="113"/>
    </location>
</feature>
<evidence type="ECO:0000313" key="10">
    <source>
        <dbReference type="Proteomes" id="UP000074664"/>
    </source>
</evidence>
<dbReference type="CDD" id="cd06423">
    <property type="entry name" value="CESA_like"/>
    <property type="match status" value="1"/>
</dbReference>
<proteinExistence type="inferred from homology"/>
<dbReference type="EC" id="2.4.1.-" evidence="7"/>